<accession>A0AAV4WZL1</accession>
<reference evidence="1 2" key="1">
    <citation type="submission" date="2021-06" db="EMBL/GenBank/DDBJ databases">
        <title>Caerostris extrusa draft genome.</title>
        <authorList>
            <person name="Kono N."/>
            <person name="Arakawa K."/>
        </authorList>
    </citation>
    <scope>NUCLEOTIDE SEQUENCE [LARGE SCALE GENOMIC DNA]</scope>
</reference>
<keyword evidence="2" id="KW-1185">Reference proteome</keyword>
<dbReference type="Proteomes" id="UP001054945">
    <property type="component" value="Unassembled WGS sequence"/>
</dbReference>
<proteinExistence type="predicted"/>
<dbReference type="EMBL" id="BPLR01016989">
    <property type="protein sequence ID" value="GIY87902.1"/>
    <property type="molecule type" value="Genomic_DNA"/>
</dbReference>
<comment type="caution">
    <text evidence="1">The sequence shown here is derived from an EMBL/GenBank/DDBJ whole genome shotgun (WGS) entry which is preliminary data.</text>
</comment>
<dbReference type="AlphaFoldDB" id="A0AAV4WZL1"/>
<evidence type="ECO:0000313" key="1">
    <source>
        <dbReference type="EMBL" id="GIY87902.1"/>
    </source>
</evidence>
<protein>
    <submittedName>
        <fullName evidence="1">Uncharacterized protein</fullName>
    </submittedName>
</protein>
<evidence type="ECO:0000313" key="2">
    <source>
        <dbReference type="Proteomes" id="UP001054945"/>
    </source>
</evidence>
<organism evidence="1 2">
    <name type="scientific">Caerostris extrusa</name>
    <name type="common">Bark spider</name>
    <name type="synonym">Caerostris bankana</name>
    <dbReference type="NCBI Taxonomy" id="172846"/>
    <lineage>
        <taxon>Eukaryota</taxon>
        <taxon>Metazoa</taxon>
        <taxon>Ecdysozoa</taxon>
        <taxon>Arthropoda</taxon>
        <taxon>Chelicerata</taxon>
        <taxon>Arachnida</taxon>
        <taxon>Araneae</taxon>
        <taxon>Araneomorphae</taxon>
        <taxon>Entelegynae</taxon>
        <taxon>Araneoidea</taxon>
        <taxon>Araneidae</taxon>
        <taxon>Caerostris</taxon>
    </lineage>
</organism>
<name>A0AAV4WZL1_CAEEX</name>
<gene>
    <name evidence="1" type="ORF">CEXT_332741</name>
</gene>
<sequence length="145" mass="16149">MLVTNFKTKVRAAIVVPANGVCSSHRGHKHLVCRKKYVKALRADIKGVKTSLYSKSNKWAEKFEEGHKLSLSCCLNVLCGYLWELGVASPDNKMIVHPLIEASWAQNLEIAVATFRMEGVAVKTLSSTKLTIELFHSYSEVEKSV</sequence>